<dbReference type="OrthoDB" id="2789670at2759"/>
<protein>
    <submittedName>
        <fullName evidence="1">Uncharacterized protein</fullName>
    </submittedName>
</protein>
<keyword evidence="2" id="KW-1185">Reference proteome</keyword>
<proteinExistence type="predicted"/>
<accession>A0A4V3XJ59</accession>
<sequence>MIEIPFREVHKQLKEGKATPSFVSNLLSADDYTPDMDYAIKTSAATIYAGGPTLYAHPLFSTSIIS</sequence>
<organism evidence="1 2">
    <name type="scientific">Antrodiella citrinella</name>
    <dbReference type="NCBI Taxonomy" id="2447956"/>
    <lineage>
        <taxon>Eukaryota</taxon>
        <taxon>Fungi</taxon>
        <taxon>Dikarya</taxon>
        <taxon>Basidiomycota</taxon>
        <taxon>Agaricomycotina</taxon>
        <taxon>Agaricomycetes</taxon>
        <taxon>Polyporales</taxon>
        <taxon>Steccherinaceae</taxon>
        <taxon>Antrodiella</taxon>
    </lineage>
</organism>
<evidence type="ECO:0000313" key="2">
    <source>
        <dbReference type="Proteomes" id="UP000308730"/>
    </source>
</evidence>
<gene>
    <name evidence="1" type="ORF">EUX98_g2367</name>
</gene>
<dbReference type="Proteomes" id="UP000308730">
    <property type="component" value="Unassembled WGS sequence"/>
</dbReference>
<name>A0A4V3XJ59_9APHY</name>
<evidence type="ECO:0000313" key="1">
    <source>
        <dbReference type="EMBL" id="THH31823.1"/>
    </source>
</evidence>
<dbReference type="AlphaFoldDB" id="A0A4V3XJ59"/>
<reference evidence="1 2" key="1">
    <citation type="submission" date="2019-02" db="EMBL/GenBank/DDBJ databases">
        <title>Genome sequencing of the rare red list fungi Antrodiella citrinella (Flaviporus citrinellus).</title>
        <authorList>
            <person name="Buettner E."/>
            <person name="Kellner H."/>
        </authorList>
    </citation>
    <scope>NUCLEOTIDE SEQUENCE [LARGE SCALE GENOMIC DNA]</scope>
    <source>
        <strain evidence="1 2">DSM 108506</strain>
    </source>
</reference>
<dbReference type="EMBL" id="SGPM01000036">
    <property type="protein sequence ID" value="THH31823.1"/>
    <property type="molecule type" value="Genomic_DNA"/>
</dbReference>
<comment type="caution">
    <text evidence="1">The sequence shown here is derived from an EMBL/GenBank/DDBJ whole genome shotgun (WGS) entry which is preliminary data.</text>
</comment>